<protein>
    <recommendedName>
        <fullName evidence="12">Bestrophin homolog</fullName>
    </recommendedName>
</protein>
<evidence type="ECO:0000256" key="9">
    <source>
        <dbReference type="SAM" id="Phobius"/>
    </source>
</evidence>
<reference evidence="10" key="1">
    <citation type="submission" date="2021-05" db="EMBL/GenBank/DDBJ databases">
        <title>The genome of the haptophyte Pavlova lutheri (Diacronema luteri, Pavlovales) - a model for lipid biosynthesis in eukaryotic algae.</title>
        <authorList>
            <person name="Hulatt C.J."/>
            <person name="Posewitz M.C."/>
        </authorList>
    </citation>
    <scope>NUCLEOTIDE SEQUENCE</scope>
    <source>
        <strain evidence="10">NIVA-4/92</strain>
    </source>
</reference>
<feature type="transmembrane region" description="Helical" evidence="9">
    <location>
        <begin position="112"/>
        <end position="132"/>
    </location>
</feature>
<feature type="region of interest" description="Disordered" evidence="8">
    <location>
        <begin position="486"/>
        <end position="551"/>
    </location>
</feature>
<keyword evidence="3" id="KW-1003">Cell membrane</keyword>
<keyword evidence="7 9" id="KW-0472">Membrane</keyword>
<dbReference type="InterPro" id="IPR044669">
    <property type="entry name" value="YneE/VCCN1/2-like"/>
</dbReference>
<dbReference type="PANTHER" id="PTHR33281:SF19">
    <property type="entry name" value="VOLTAGE-DEPENDENT ANION CHANNEL-FORMING PROTEIN YNEE"/>
    <property type="match status" value="1"/>
</dbReference>
<dbReference type="OrthoDB" id="1368at2759"/>
<evidence type="ECO:0000256" key="2">
    <source>
        <dbReference type="ARBA" id="ARBA00022448"/>
    </source>
</evidence>
<name>A0A8J5XTB5_DIALT</name>
<dbReference type="Proteomes" id="UP000751190">
    <property type="component" value="Unassembled WGS sequence"/>
</dbReference>
<dbReference type="AlphaFoldDB" id="A0A8J5XTB5"/>
<evidence type="ECO:0000313" key="11">
    <source>
        <dbReference type="Proteomes" id="UP000751190"/>
    </source>
</evidence>
<gene>
    <name evidence="10" type="ORF">KFE25_009719</name>
</gene>
<dbReference type="EMBL" id="JAGTXO010000001">
    <property type="protein sequence ID" value="KAG8471298.1"/>
    <property type="molecule type" value="Genomic_DNA"/>
</dbReference>
<evidence type="ECO:0000256" key="7">
    <source>
        <dbReference type="ARBA" id="ARBA00023136"/>
    </source>
</evidence>
<evidence type="ECO:0000256" key="4">
    <source>
        <dbReference type="ARBA" id="ARBA00022692"/>
    </source>
</evidence>
<keyword evidence="6" id="KW-0406">Ion transport</keyword>
<keyword evidence="4 9" id="KW-0812">Transmembrane</keyword>
<comment type="caution">
    <text evidence="10">The sequence shown here is derived from an EMBL/GenBank/DDBJ whole genome shotgun (WGS) entry which is preliminary data.</text>
</comment>
<accession>A0A8J5XTB5</accession>
<keyword evidence="11" id="KW-1185">Reference proteome</keyword>
<dbReference type="Pfam" id="PF25539">
    <property type="entry name" value="Bestrophin_2"/>
    <property type="match status" value="1"/>
</dbReference>
<evidence type="ECO:0000256" key="5">
    <source>
        <dbReference type="ARBA" id="ARBA00022989"/>
    </source>
</evidence>
<proteinExistence type="predicted"/>
<feature type="compositionally biased region" description="Basic and acidic residues" evidence="8">
    <location>
        <begin position="524"/>
        <end position="535"/>
    </location>
</feature>
<organism evidence="10 11">
    <name type="scientific">Diacronema lutheri</name>
    <name type="common">Unicellular marine alga</name>
    <name type="synonym">Monochrysis lutheri</name>
    <dbReference type="NCBI Taxonomy" id="2081491"/>
    <lineage>
        <taxon>Eukaryota</taxon>
        <taxon>Haptista</taxon>
        <taxon>Haptophyta</taxon>
        <taxon>Pavlovophyceae</taxon>
        <taxon>Pavlovales</taxon>
        <taxon>Pavlovaceae</taxon>
        <taxon>Diacronema</taxon>
    </lineage>
</organism>
<evidence type="ECO:0000256" key="8">
    <source>
        <dbReference type="SAM" id="MobiDB-lite"/>
    </source>
</evidence>
<evidence type="ECO:0000256" key="3">
    <source>
        <dbReference type="ARBA" id="ARBA00022475"/>
    </source>
</evidence>
<evidence type="ECO:0008006" key="12">
    <source>
        <dbReference type="Google" id="ProtNLM"/>
    </source>
</evidence>
<keyword evidence="5 9" id="KW-1133">Transmembrane helix</keyword>
<dbReference type="PANTHER" id="PTHR33281">
    <property type="entry name" value="UPF0187 PROTEIN YNEE"/>
    <property type="match status" value="1"/>
</dbReference>
<evidence type="ECO:0000256" key="1">
    <source>
        <dbReference type="ARBA" id="ARBA00004651"/>
    </source>
</evidence>
<evidence type="ECO:0000313" key="10">
    <source>
        <dbReference type="EMBL" id="KAG8471298.1"/>
    </source>
</evidence>
<comment type="subcellular location">
    <subcellularLocation>
        <location evidence="1">Cell membrane</location>
        <topology evidence="1">Multi-pass membrane protein</topology>
    </subcellularLocation>
</comment>
<keyword evidence="2" id="KW-0813">Transport</keyword>
<dbReference type="GO" id="GO:0005254">
    <property type="term" value="F:chloride channel activity"/>
    <property type="evidence" value="ECO:0007669"/>
    <property type="project" value="InterPro"/>
</dbReference>
<sequence>MADRSGRRLIGLDTTRVSARADRLVQRFHRTTASVTAAIRASMLDEPVHKGGEGVLLMNVAADGYWRESLFRLEGRGRQPLVPMLLYVGWCALATVANVYAGEAMSGEGSPFVIDTWVLAQLGTALFLLLVFRTEHAYERWWEGRRKWGDVIVFSRNLARQAGAYIDDTELAQRVIRLAIAYSAALKRHLRGERELTELAAVLSAEDIDGILASNHMTLHIACSISATIAAARAEGFINSIELIRLDESLTVLMDATGACERINSTKMPFAYIAHLRLFLAIWLLCLPFAMFEFLRWGAVPACAMTAYALVGLETTGVEIEGPFGHEFNDLPLDTYTDSVIKPNLLQILSYISPTVNVARGAADAARTPDAEATAAAAAAPVLAVPKVAVAPISPAVSPPAAPAAAAKPFPTAAASGRGARYMQMGADSPPGSPTPSPLRTRRSANDAMVAELTGPAARTRIGREGTMFRSSGSFVETFNLAPAGQKSKGGAGAGMQSAVAGEHAPRADESGRSSSTGRNKSSGHRERQANELRRVSSSTTMNGGPAAPVP</sequence>
<feature type="transmembrane region" description="Helical" evidence="9">
    <location>
        <begin position="81"/>
        <end position="100"/>
    </location>
</feature>
<feature type="region of interest" description="Disordered" evidence="8">
    <location>
        <begin position="422"/>
        <end position="442"/>
    </location>
</feature>
<evidence type="ECO:0000256" key="6">
    <source>
        <dbReference type="ARBA" id="ARBA00023065"/>
    </source>
</evidence>
<dbReference type="GO" id="GO:0005886">
    <property type="term" value="C:plasma membrane"/>
    <property type="evidence" value="ECO:0007669"/>
    <property type="project" value="UniProtKB-SubCell"/>
</dbReference>
<feature type="transmembrane region" description="Helical" evidence="9">
    <location>
        <begin position="270"/>
        <end position="292"/>
    </location>
</feature>